<evidence type="ECO:0000256" key="3">
    <source>
        <dbReference type="ARBA" id="ARBA00004906"/>
    </source>
</evidence>
<keyword evidence="10" id="KW-0677">Repeat</keyword>
<dbReference type="InterPro" id="IPR054478">
    <property type="entry name" value="LTN1_UBC"/>
</dbReference>
<evidence type="ECO:0000256" key="12">
    <source>
        <dbReference type="ARBA" id="ARBA00022786"/>
    </source>
</evidence>
<dbReference type="GO" id="GO:0008270">
    <property type="term" value="F:zinc ion binding"/>
    <property type="evidence" value="ECO:0007669"/>
    <property type="project" value="UniProtKB-KW"/>
</dbReference>
<dbReference type="GO" id="GO:0005829">
    <property type="term" value="C:cytosol"/>
    <property type="evidence" value="ECO:0007669"/>
    <property type="project" value="UniProtKB-SubCell"/>
</dbReference>
<comment type="subunit">
    <text evidence="16">Component of the ribosome quality control complex (RQC).</text>
</comment>
<keyword evidence="9 16" id="KW-0479">Metal-binding</keyword>
<keyword evidence="8 16" id="KW-0808">Transferase</keyword>
<comment type="pathway">
    <text evidence="3 16">Protein modification; protein ubiquitination.</text>
</comment>
<evidence type="ECO:0000256" key="8">
    <source>
        <dbReference type="ARBA" id="ARBA00022679"/>
    </source>
</evidence>
<dbReference type="PANTHER" id="PTHR12389">
    <property type="entry name" value="ZINC FINGER PROTEIN 294"/>
    <property type="match status" value="1"/>
</dbReference>
<organism evidence="19 20">
    <name type="scientific">Fopius arisanus</name>
    <dbReference type="NCBI Taxonomy" id="64838"/>
    <lineage>
        <taxon>Eukaryota</taxon>
        <taxon>Metazoa</taxon>
        <taxon>Ecdysozoa</taxon>
        <taxon>Arthropoda</taxon>
        <taxon>Hexapoda</taxon>
        <taxon>Insecta</taxon>
        <taxon>Pterygota</taxon>
        <taxon>Neoptera</taxon>
        <taxon>Endopterygota</taxon>
        <taxon>Hymenoptera</taxon>
        <taxon>Apocrita</taxon>
        <taxon>Ichneumonoidea</taxon>
        <taxon>Braconidae</taxon>
        <taxon>Opiinae</taxon>
        <taxon>Fopius</taxon>
    </lineage>
</organism>
<feature type="compositionally biased region" description="Polar residues" evidence="17">
    <location>
        <begin position="9"/>
        <end position="21"/>
    </location>
</feature>
<keyword evidence="12 16" id="KW-0833">Ubl conjugation pathway</keyword>
<dbReference type="InterPro" id="IPR054476">
    <property type="entry name" value="Ltn1_N"/>
</dbReference>
<dbReference type="Pfam" id="PF23009">
    <property type="entry name" value="UBC_like"/>
    <property type="match status" value="1"/>
</dbReference>
<evidence type="ECO:0000256" key="16">
    <source>
        <dbReference type="RuleBase" id="RU367090"/>
    </source>
</evidence>
<evidence type="ECO:0000256" key="10">
    <source>
        <dbReference type="ARBA" id="ARBA00022737"/>
    </source>
</evidence>
<evidence type="ECO:0000256" key="6">
    <source>
        <dbReference type="ARBA" id="ARBA00017157"/>
    </source>
</evidence>
<dbReference type="GO" id="GO:0043023">
    <property type="term" value="F:ribosomal large subunit binding"/>
    <property type="evidence" value="ECO:0007669"/>
    <property type="project" value="TreeGrafter"/>
</dbReference>
<evidence type="ECO:0000256" key="14">
    <source>
        <dbReference type="ARBA" id="ARBA00032366"/>
    </source>
</evidence>
<dbReference type="InterPro" id="IPR001841">
    <property type="entry name" value="Znf_RING"/>
</dbReference>
<dbReference type="Gene3D" id="3.30.40.10">
    <property type="entry name" value="Zinc/RING finger domain, C3HC4 (zinc finger)"/>
    <property type="match status" value="1"/>
</dbReference>
<dbReference type="RefSeq" id="XP_011301777.1">
    <property type="nucleotide sequence ID" value="XM_011303475.1"/>
</dbReference>
<sequence length="1680" mass="193505">MGKNKSQRTKNNAKPSNSSRSAELLGTSIPNFVGFSAVKDGGYVPVLPGLSISAINEVEINTIDPKFQMVFKKMNKKDPTTKFKALQEFADLCRNSALPSVEAVLPFWPRLYCARAVDIDHRVREASQLAHSALVLRVGRSIALYLKQLAGPWFTSQFDTYPPAASAAASSFQSTFPKTKLIDAIVHCQEEILTYIRDNLTHQCPQSLATQKILTPEETETKYQRILICSLQGYSHYLKQVPSHQIMKPINLHNQIISSPKFWKLGKHETLLIKTAFFNVLSSLIFHAPALLKDEKKRTITIIMNSLDESEPGILSAVWECFLVAIDNTEDWHTAVSIEKLVLPKLWKVLRNGGQGCASVVYPCLLPFLSQFPKFNVDNKSQLFVNFFENMRLAFTVKTVLMSRSEMLAITKSFVECLKYTIMLNNEDRVLCRTLLSDHLVPVVEVCIRDFSSIKGIVFPEVTGLVKYWSKNRNSKYGYSELIRIFWTEIETMFQRVTATVDSHDKSMIDNIHNAEIKFLMSLKKPQNSIRKHHQVRFADSEDAIEKKLDVHQADAAEDDEVFLGELELFVNNLSTSYIRCNNDIAYLNQLISIFESKELFTSLAKVQREDGSLLDFYNEVLKPRVKEISEDTGVIVNLIFTLLKYMTNEEKNIVLNSLTELDDRSLLNYTITCGLQQENRKDELIRRWLDAPRITEHLVNVSKEIVKKLPAEIDEKLLLLAFESTSEELSVNETAINEISEVLCQVPRKLNDKVFKNAVELMAKLLELSWSHKKWTSGSLKLLKTLFELSLNEELSTEIKEDIQQKWKIGFLRVQHKLNGLNGVPMLFDVQRDCFEMIYQRLHGSDGISIEELVDVSMDFIESSSNFEYHEALNALIKFNFEQEIISDEWVPHATDLVVQGEIISGNFYLENSLRSIKLDGEVTLVLPESEKIPDTTESCLKWALFNAKLINKLLLKLDADEIDESAFDDCMQKLLTILNSTILITSLGKLYQNHYKYSRNYEKIFQIHGQVEVECKKLRDEVPRNVWARILKPADIDIFWVEFGSLFNEFIKYLNQDEEHFISGKVREAEFLVNYLDSLQEETDRVEVGKTFSHHLNALIISRSLLQSREHRSKSIKILKHFISLHKKRVYLLNDGENPSSITTISTSDLYLRLEFIRLFTHIIKTFPEELDTSLWDCAMVYLSSWLGSLSKSKEYHEDVTVRSFAVAVSDFFFEFQTVITRHKCERITGVPENLLDEWRDIFAENVYESIVEIWMFYGKLLNSKNHFLTPIIVINHLGTALKILDGDILFGESSSINENQLMLLCIKLLSSPVASIQISSFHLLKVLVPKMVERDKLLIDEENFDCKRLNLAKFVENLTENQRIVNAMLMDFKLCDTISCVIQTHTDSYTYTLAYLLEWLILLEMCETAHADLRYQYAEVLKDELFPSLLNNVFRLIPVEVLQENRNKRVVDQIRDMFRSEVKVEIGGSLSDVRIEEIVCWIYIKCLRHLPVLARQWWSTTESRVSSAVDRITTLYVSPILCREELFHKRLDDVDNMQIKVQPVPRAVVAVYEMDDTKLELSMVLPGNHPLGLVTVEPGQHAGGASNWRNCHMQLSIFLTHQNGSIWDGLMMWKRNMDKKFAGVEECYICFSIFHVNTYQIPKLSCHTCRKKFHAPCLYKWFSTSQKATCPICRNVF</sequence>
<comment type="function">
    <text evidence="16">E3 ubiquitin-protein ligase. Component of the ribosome quality control complex (RQC), a ribosome-associated complex that mediates ubiquitination and extraction of incompletely synthesized nascent chains for proteasomal degradation.</text>
</comment>
<dbReference type="SUPFAM" id="SSF57850">
    <property type="entry name" value="RING/U-box"/>
    <property type="match status" value="1"/>
</dbReference>
<feature type="domain" description="RING-type" evidence="18">
    <location>
        <begin position="1630"/>
        <end position="1677"/>
    </location>
</feature>
<dbReference type="OrthoDB" id="6108at2759"/>
<dbReference type="CDD" id="cd16491">
    <property type="entry name" value="RING-CH-C4HC3_LTN1"/>
    <property type="match status" value="1"/>
</dbReference>
<dbReference type="InterPro" id="IPR054477">
    <property type="entry name" value="LTN1_E3_ligase_6th"/>
</dbReference>
<evidence type="ECO:0000256" key="13">
    <source>
        <dbReference type="ARBA" id="ARBA00022833"/>
    </source>
</evidence>
<evidence type="ECO:0000256" key="2">
    <source>
        <dbReference type="ARBA" id="ARBA00004514"/>
    </source>
</evidence>
<dbReference type="Pfam" id="PF22958">
    <property type="entry name" value="Ltn1_1st"/>
    <property type="match status" value="1"/>
</dbReference>
<dbReference type="PANTHER" id="PTHR12389:SF0">
    <property type="entry name" value="E3 UBIQUITIN-PROTEIN LIGASE LISTERIN"/>
    <property type="match status" value="1"/>
</dbReference>
<protein>
    <recommendedName>
        <fullName evidence="6 16">E3 ubiquitin-protein ligase listerin</fullName>
        <ecNumber evidence="5 16">2.3.2.27</ecNumber>
    </recommendedName>
    <alternativeName>
        <fullName evidence="14 16">RING-type E3 ubiquitin transferase listerin</fullName>
    </alternativeName>
</protein>
<dbReference type="InterPro" id="IPR039804">
    <property type="entry name" value="RING-CH-C4HC3_LTN1"/>
</dbReference>
<feature type="region of interest" description="Disordered" evidence="17">
    <location>
        <begin position="1"/>
        <end position="22"/>
    </location>
</feature>
<evidence type="ECO:0000259" key="18">
    <source>
        <dbReference type="PROSITE" id="PS50089"/>
    </source>
</evidence>
<keyword evidence="11 15" id="KW-0863">Zinc-finger</keyword>
<dbReference type="SUPFAM" id="SSF48371">
    <property type="entry name" value="ARM repeat"/>
    <property type="match status" value="1"/>
</dbReference>
<gene>
    <name evidence="20" type="primary">Ltn1</name>
</gene>
<keyword evidence="7" id="KW-0963">Cytoplasm</keyword>
<dbReference type="GO" id="GO:1990116">
    <property type="term" value="P:ribosome-associated ubiquitin-dependent protein catabolic process"/>
    <property type="evidence" value="ECO:0007669"/>
    <property type="project" value="UniProtKB-UniRule"/>
</dbReference>
<dbReference type="GO" id="GO:0072344">
    <property type="term" value="P:rescue of stalled ribosome"/>
    <property type="evidence" value="ECO:0007669"/>
    <property type="project" value="UniProtKB-UniRule"/>
</dbReference>
<evidence type="ECO:0000256" key="1">
    <source>
        <dbReference type="ARBA" id="ARBA00000900"/>
    </source>
</evidence>
<dbReference type="InterPro" id="IPR013083">
    <property type="entry name" value="Znf_RING/FYVE/PHD"/>
</dbReference>
<dbReference type="InterPro" id="IPR039795">
    <property type="entry name" value="LTN1/Rkr1"/>
</dbReference>
<evidence type="ECO:0000256" key="4">
    <source>
        <dbReference type="ARBA" id="ARBA00007997"/>
    </source>
</evidence>
<evidence type="ECO:0000313" key="20">
    <source>
        <dbReference type="RefSeq" id="XP_011301777.1"/>
    </source>
</evidence>
<accession>A0A9R1T2Z6</accession>
<dbReference type="InterPro" id="IPR016024">
    <property type="entry name" value="ARM-type_fold"/>
</dbReference>
<evidence type="ECO:0000256" key="15">
    <source>
        <dbReference type="PROSITE-ProRule" id="PRU00175"/>
    </source>
</evidence>
<evidence type="ECO:0000256" key="5">
    <source>
        <dbReference type="ARBA" id="ARBA00012483"/>
    </source>
</evidence>
<dbReference type="KEGG" id="fas:105265769"/>
<evidence type="ECO:0000256" key="17">
    <source>
        <dbReference type="SAM" id="MobiDB-lite"/>
    </source>
</evidence>
<evidence type="ECO:0000256" key="11">
    <source>
        <dbReference type="ARBA" id="ARBA00022771"/>
    </source>
</evidence>
<proteinExistence type="inferred from homology"/>
<name>A0A9R1T2Z6_9HYME</name>
<reference evidence="20" key="1">
    <citation type="submission" date="2025-08" db="UniProtKB">
        <authorList>
            <consortium name="RefSeq"/>
        </authorList>
    </citation>
    <scope>IDENTIFICATION</scope>
    <source>
        <strain evidence="20">USDA-PBARC FA_bdor</strain>
        <tissue evidence="20">Whole organism</tissue>
    </source>
</reference>
<keyword evidence="19" id="KW-1185">Reference proteome</keyword>
<comment type="catalytic activity">
    <reaction evidence="1 16">
        <text>S-ubiquitinyl-[E2 ubiquitin-conjugating enzyme]-L-cysteine + [acceptor protein]-L-lysine = [E2 ubiquitin-conjugating enzyme]-L-cysteine + N(6)-ubiquitinyl-[acceptor protein]-L-lysine.</text>
        <dbReference type="EC" id="2.3.2.27"/>
    </reaction>
</comment>
<dbReference type="EC" id="2.3.2.27" evidence="5 16"/>
<evidence type="ECO:0000256" key="9">
    <source>
        <dbReference type="ARBA" id="ARBA00022723"/>
    </source>
</evidence>
<evidence type="ECO:0000256" key="7">
    <source>
        <dbReference type="ARBA" id="ARBA00022490"/>
    </source>
</evidence>
<dbReference type="GO" id="GO:0061630">
    <property type="term" value="F:ubiquitin protein ligase activity"/>
    <property type="evidence" value="ECO:0007669"/>
    <property type="project" value="UniProtKB-UniRule"/>
</dbReference>
<comment type="similarity">
    <text evidence="4 16">Belongs to the LTN1 family.</text>
</comment>
<dbReference type="Pfam" id="PF22999">
    <property type="entry name" value="LTN1_E3_ligase_6th"/>
    <property type="match status" value="1"/>
</dbReference>
<dbReference type="Proteomes" id="UP000694866">
    <property type="component" value="Unplaced"/>
</dbReference>
<dbReference type="GeneID" id="105265769"/>
<dbReference type="PROSITE" id="PS50089">
    <property type="entry name" value="ZF_RING_2"/>
    <property type="match status" value="1"/>
</dbReference>
<dbReference type="GO" id="GO:1990112">
    <property type="term" value="C:RQC complex"/>
    <property type="evidence" value="ECO:0007669"/>
    <property type="project" value="UniProtKB-UniRule"/>
</dbReference>
<evidence type="ECO:0000313" key="19">
    <source>
        <dbReference type="Proteomes" id="UP000694866"/>
    </source>
</evidence>
<dbReference type="CTD" id="26046"/>
<dbReference type="FunFam" id="3.30.40.10:FF:000038">
    <property type="entry name" value="E3 ubiquitin-protein ligase listerin"/>
    <property type="match status" value="1"/>
</dbReference>
<comment type="subcellular location">
    <subcellularLocation>
        <location evidence="2">Cytoplasm</location>
        <location evidence="2">Cytosol</location>
    </subcellularLocation>
</comment>
<keyword evidence="13 16" id="KW-0862">Zinc</keyword>